<evidence type="ECO:0000313" key="2">
    <source>
        <dbReference type="Proteomes" id="UP000192940"/>
    </source>
</evidence>
<sequence length="43" mass="4829">MTTDHSSSGQALGYVYQFDRATYRLFQSGVDVVEIGVEDIDEE</sequence>
<protein>
    <submittedName>
        <fullName evidence="1">Uncharacterized protein</fullName>
    </submittedName>
</protein>
<accession>A0A1X7H1M2</accession>
<reference evidence="1 2" key="1">
    <citation type="submission" date="2017-04" db="EMBL/GenBank/DDBJ databases">
        <authorList>
            <person name="Afonso C.L."/>
            <person name="Miller P.J."/>
            <person name="Scott M.A."/>
            <person name="Spackman E."/>
            <person name="Goraichik I."/>
            <person name="Dimitrov K.M."/>
            <person name="Suarez D.L."/>
            <person name="Swayne D.E."/>
        </authorList>
    </citation>
    <scope>NUCLEOTIDE SEQUENCE [LARGE SCALE GENOMIC DNA]</scope>
    <source>
        <strain evidence="1 2">N3/975</strain>
    </source>
</reference>
<proteinExistence type="predicted"/>
<keyword evidence="2" id="KW-1185">Reference proteome</keyword>
<name>A0A1X7H1M2_9BACL</name>
<dbReference type="AlphaFoldDB" id="A0A1X7H1M2"/>
<evidence type="ECO:0000313" key="1">
    <source>
        <dbReference type="EMBL" id="SMF77369.1"/>
    </source>
</evidence>
<organism evidence="1 2">
    <name type="scientific">Paenibacillus uliginis N3/975</name>
    <dbReference type="NCBI Taxonomy" id="1313296"/>
    <lineage>
        <taxon>Bacteria</taxon>
        <taxon>Bacillati</taxon>
        <taxon>Bacillota</taxon>
        <taxon>Bacilli</taxon>
        <taxon>Bacillales</taxon>
        <taxon>Paenibacillaceae</taxon>
        <taxon>Paenibacillus</taxon>
    </lineage>
</organism>
<gene>
    <name evidence="1" type="ORF">SAMN05661091_1432</name>
</gene>
<dbReference type="Proteomes" id="UP000192940">
    <property type="component" value="Chromosome I"/>
</dbReference>
<dbReference type="RefSeq" id="WP_280174973.1">
    <property type="nucleotide sequence ID" value="NZ_LT840184.1"/>
</dbReference>
<dbReference type="EMBL" id="LT840184">
    <property type="protein sequence ID" value="SMF77369.1"/>
    <property type="molecule type" value="Genomic_DNA"/>
</dbReference>